<comment type="caution">
    <text evidence="2">The sequence shown here is derived from an EMBL/GenBank/DDBJ whole genome shotgun (WGS) entry which is preliminary data.</text>
</comment>
<reference evidence="2 3" key="1">
    <citation type="submission" date="2019-10" db="EMBL/GenBank/DDBJ databases">
        <authorList>
            <person name="Palmer J.M."/>
        </authorList>
    </citation>
    <scope>NUCLEOTIDE SEQUENCE [LARGE SCALE GENOMIC DNA]</scope>
    <source>
        <strain evidence="2 3">TWF694</strain>
    </source>
</reference>
<proteinExistence type="predicted"/>
<feature type="domain" description="ADF-H" evidence="1">
    <location>
        <begin position="1"/>
        <end position="137"/>
    </location>
</feature>
<dbReference type="EMBL" id="JAVHJO010000008">
    <property type="protein sequence ID" value="KAK6538299.1"/>
    <property type="molecule type" value="Genomic_DNA"/>
</dbReference>
<gene>
    <name evidence="2" type="ORF">TWF694_011179</name>
</gene>
<dbReference type="Pfam" id="PF00241">
    <property type="entry name" value="Cofilin_ADF"/>
    <property type="match status" value="1"/>
</dbReference>
<accession>A0AAV9X8A1</accession>
<dbReference type="InterPro" id="IPR002108">
    <property type="entry name" value="ADF-H"/>
</dbReference>
<protein>
    <recommendedName>
        <fullName evidence="1">ADF-H domain-containing protein</fullName>
    </recommendedName>
</protein>
<evidence type="ECO:0000259" key="1">
    <source>
        <dbReference type="PROSITE" id="PS51263"/>
    </source>
</evidence>
<dbReference type="Gene3D" id="3.40.20.10">
    <property type="entry name" value="Severin"/>
    <property type="match status" value="1"/>
</dbReference>
<dbReference type="SUPFAM" id="SSF55753">
    <property type="entry name" value="Actin depolymerizing proteins"/>
    <property type="match status" value="1"/>
</dbReference>
<dbReference type="Proteomes" id="UP001365542">
    <property type="component" value="Unassembled WGS sequence"/>
</dbReference>
<keyword evidence="3" id="KW-1185">Reference proteome</keyword>
<dbReference type="AlphaFoldDB" id="A0AAV9X8A1"/>
<dbReference type="InterPro" id="IPR029006">
    <property type="entry name" value="ADF-H/Gelsolin-like_dom_sf"/>
</dbReference>
<dbReference type="PROSITE" id="PS51263">
    <property type="entry name" value="ADF_H"/>
    <property type="match status" value="1"/>
</dbReference>
<organism evidence="2 3">
    <name type="scientific">Orbilia ellipsospora</name>
    <dbReference type="NCBI Taxonomy" id="2528407"/>
    <lineage>
        <taxon>Eukaryota</taxon>
        <taxon>Fungi</taxon>
        <taxon>Dikarya</taxon>
        <taxon>Ascomycota</taxon>
        <taxon>Pezizomycotina</taxon>
        <taxon>Orbiliomycetes</taxon>
        <taxon>Orbiliales</taxon>
        <taxon>Orbiliaceae</taxon>
        <taxon>Orbilia</taxon>
    </lineage>
</organism>
<dbReference type="GO" id="GO:0003779">
    <property type="term" value="F:actin binding"/>
    <property type="evidence" value="ECO:0007669"/>
    <property type="project" value="InterPro"/>
</dbReference>
<name>A0AAV9X8A1_9PEZI</name>
<sequence length="151" mass="17160">MNPIQIPPSTLATTQKFPSESTEYIIYTLQPTQTLTAKLGHSFSLDPFHSSLPDSHCRFALRKSTYPDPETGERSHKTIFYTWLPPNAPTDEREAYKKARDSVMLDGEGLVKGLYDEVVEVGDWEVIMEEDFLLRQGDSFVRRRSSQASST</sequence>
<evidence type="ECO:0000313" key="3">
    <source>
        <dbReference type="Proteomes" id="UP001365542"/>
    </source>
</evidence>
<evidence type="ECO:0000313" key="2">
    <source>
        <dbReference type="EMBL" id="KAK6538299.1"/>
    </source>
</evidence>